<dbReference type="EMBL" id="FXBL01000004">
    <property type="protein sequence ID" value="SMH56665.1"/>
    <property type="molecule type" value="Genomic_DNA"/>
</dbReference>
<evidence type="ECO:0000256" key="1">
    <source>
        <dbReference type="ARBA" id="ARBA00008791"/>
    </source>
</evidence>
<keyword evidence="4" id="KW-1185">Reference proteome</keyword>
<dbReference type="InterPro" id="IPR006016">
    <property type="entry name" value="UspA"/>
</dbReference>
<sequence length="278" mass="29507">MKKTALLPLVTYPEPLPGEALAASVEFASKAGFDLFALSLEADFPDVANALSRLLLDVPEMIRRAEAQSRMGGEALLKAVATLATQHGVESEAGRRRSAQELAGDAAAEEARYFDLSVVPMPKVGEQGRAIAEAIVFGSGRPTILVPEALVVRGLRRAVVAWDGSRVAARAVNDMLSLFGGMDQVTIVSVLNEKPLPADDLGDRLAAHLIKRGVPARALAVELEDQPIGATLQDFAIQDGAGLLAMGAYGHSRLREFVLGGATRTILEDVRLPVLMSH</sequence>
<dbReference type="RefSeq" id="WP_085467155.1">
    <property type="nucleotide sequence ID" value="NZ_FXBL01000004.1"/>
</dbReference>
<gene>
    <name evidence="3" type="ORF">SAMN02982922_5584</name>
</gene>
<evidence type="ECO:0000313" key="4">
    <source>
        <dbReference type="Proteomes" id="UP000193083"/>
    </source>
</evidence>
<dbReference type="Pfam" id="PF00582">
    <property type="entry name" value="Usp"/>
    <property type="match status" value="1"/>
</dbReference>
<feature type="domain" description="UspA" evidence="2">
    <location>
        <begin position="156"/>
        <end position="276"/>
    </location>
</feature>
<comment type="similarity">
    <text evidence="1">Belongs to the universal stress protein A family.</text>
</comment>
<dbReference type="InterPro" id="IPR006015">
    <property type="entry name" value="Universal_stress_UspA"/>
</dbReference>
<organism evidence="3 4">
    <name type="scientific">Mesorhizobium australicum</name>
    <dbReference type="NCBI Taxonomy" id="536018"/>
    <lineage>
        <taxon>Bacteria</taxon>
        <taxon>Pseudomonadati</taxon>
        <taxon>Pseudomonadota</taxon>
        <taxon>Alphaproteobacteria</taxon>
        <taxon>Hyphomicrobiales</taxon>
        <taxon>Phyllobacteriaceae</taxon>
        <taxon>Mesorhizobium</taxon>
    </lineage>
</organism>
<dbReference type="Gene3D" id="3.40.50.12370">
    <property type="match status" value="1"/>
</dbReference>
<evidence type="ECO:0000259" key="2">
    <source>
        <dbReference type="Pfam" id="PF00582"/>
    </source>
</evidence>
<dbReference type="PRINTS" id="PR01438">
    <property type="entry name" value="UNVRSLSTRESS"/>
</dbReference>
<dbReference type="SUPFAM" id="SSF52402">
    <property type="entry name" value="Adenine nucleotide alpha hydrolases-like"/>
    <property type="match status" value="1"/>
</dbReference>
<evidence type="ECO:0000313" key="3">
    <source>
        <dbReference type="EMBL" id="SMH56665.1"/>
    </source>
</evidence>
<reference evidence="3 4" key="1">
    <citation type="submission" date="2017-04" db="EMBL/GenBank/DDBJ databases">
        <authorList>
            <person name="Afonso C.L."/>
            <person name="Miller P.J."/>
            <person name="Scott M.A."/>
            <person name="Spackman E."/>
            <person name="Goraichik I."/>
            <person name="Dimitrov K.M."/>
            <person name="Suarez D.L."/>
            <person name="Swayne D.E."/>
        </authorList>
    </citation>
    <scope>NUCLEOTIDE SEQUENCE [LARGE SCALE GENOMIC DNA]</scope>
    <source>
        <strain evidence="3 4">B5P</strain>
    </source>
</reference>
<accession>A0A1X7PXZ2</accession>
<dbReference type="Proteomes" id="UP000193083">
    <property type="component" value="Unassembled WGS sequence"/>
</dbReference>
<protein>
    <submittedName>
        <fullName evidence="3">Nucleotide-binding universal stress protein, UspA family</fullName>
    </submittedName>
</protein>
<dbReference type="AlphaFoldDB" id="A0A1X7PXZ2"/>
<name>A0A1X7PXZ2_9HYPH</name>
<dbReference type="CDD" id="cd00293">
    <property type="entry name" value="USP-like"/>
    <property type="match status" value="1"/>
</dbReference>
<dbReference type="OrthoDB" id="9804721at2"/>
<proteinExistence type="inferred from homology"/>